<proteinExistence type="predicted"/>
<dbReference type="Pfam" id="PF13365">
    <property type="entry name" value="Trypsin_2"/>
    <property type="match status" value="1"/>
</dbReference>
<name>A0ABT1JJM8_ACTCY</name>
<keyword evidence="2 5" id="KW-0812">Transmembrane</keyword>
<reference evidence="6 7" key="1">
    <citation type="submission" date="2022-06" db="EMBL/GenBank/DDBJ databases">
        <title>Genomic Encyclopedia of Type Strains, Phase I: the one thousand microbial genomes (KMG-I) project.</title>
        <authorList>
            <person name="Kyrpides N."/>
        </authorList>
    </citation>
    <scope>NUCLEOTIDE SEQUENCE [LARGE SCALE GENOMIC DNA]</scope>
    <source>
        <strain evidence="6 7">DSM 43889</strain>
    </source>
</reference>
<dbReference type="NCBIfam" id="NF033740">
    <property type="entry name" value="MarP_fam_protase"/>
    <property type="match status" value="1"/>
</dbReference>
<dbReference type="RefSeq" id="WP_026417651.1">
    <property type="nucleotide sequence ID" value="NZ_AUBJ02000001.1"/>
</dbReference>
<sequence>MNWVDAAVLVAVVLGAISGVRHGMAVAICAGLGVAGGAVGGLMLAPWVADQLEGPSVQLAVALSILFSLVVIGQLAGVYVGRSIKRRLGHSRLSRVDNFLGGVVQGLMVVLVAWLVALPITSAASVPWLAAAVKESRVLGTVDDVMPPEAKGLPNELGRLFAFSGFPHVLDPFSRTPAAEVDPPDPELQASATVRRVRESVVRVHGQARSCQRLLNGSGFVVAPHRVMTNAHVVAGADQVTVEVERASLRATVVLYDPSRDVAVLDVPDLYAEPLDFAPDPAATGDGGIVLGYPLGGPYTASAARIRQRMTLTGPDIYDQNTVEREIYTVRSAVRSGNSGGPLVDPDGRVLGVVFGAAADQSETGYVLTNAEIDEDVRTATGLTDEVPTGECSA</sequence>
<dbReference type="EMBL" id="AUBJ02000001">
    <property type="protein sequence ID" value="MCP2332724.1"/>
    <property type="molecule type" value="Genomic_DNA"/>
</dbReference>
<organism evidence="6 7">
    <name type="scientific">Actinoalloteichus caeruleus DSM 43889</name>
    <dbReference type="NCBI Taxonomy" id="1120930"/>
    <lineage>
        <taxon>Bacteria</taxon>
        <taxon>Bacillati</taxon>
        <taxon>Actinomycetota</taxon>
        <taxon>Actinomycetes</taxon>
        <taxon>Pseudonocardiales</taxon>
        <taxon>Pseudonocardiaceae</taxon>
        <taxon>Actinoalloteichus</taxon>
        <taxon>Actinoalloteichus cyanogriseus</taxon>
    </lineage>
</organism>
<evidence type="ECO:0000313" key="6">
    <source>
        <dbReference type="EMBL" id="MCP2332724.1"/>
    </source>
</evidence>
<gene>
    <name evidence="6" type="ORF">G443_002994</name>
</gene>
<dbReference type="PANTHER" id="PTHR43019">
    <property type="entry name" value="SERINE ENDOPROTEASE DEGS"/>
    <property type="match status" value="1"/>
</dbReference>
<feature type="transmembrane region" description="Helical" evidence="5">
    <location>
        <begin position="59"/>
        <end position="79"/>
    </location>
</feature>
<dbReference type="InterPro" id="IPR001940">
    <property type="entry name" value="Peptidase_S1C"/>
</dbReference>
<comment type="subcellular location">
    <subcellularLocation>
        <location evidence="1">Membrane</location>
        <topology evidence="1">Multi-pass membrane protein</topology>
    </subcellularLocation>
</comment>
<protein>
    <submittedName>
        <fullName evidence="6">Colicin V production protein</fullName>
    </submittedName>
</protein>
<feature type="transmembrane region" description="Helical" evidence="5">
    <location>
        <begin position="99"/>
        <end position="117"/>
    </location>
</feature>
<keyword evidence="4 5" id="KW-0472">Membrane</keyword>
<accession>A0ABT1JJM8</accession>
<keyword evidence="7" id="KW-1185">Reference proteome</keyword>
<dbReference type="InterPro" id="IPR043504">
    <property type="entry name" value="Peptidase_S1_PA_chymotrypsin"/>
</dbReference>
<dbReference type="PRINTS" id="PR00834">
    <property type="entry name" value="PROTEASES2C"/>
</dbReference>
<dbReference type="SUPFAM" id="SSF50494">
    <property type="entry name" value="Trypsin-like serine proteases"/>
    <property type="match status" value="1"/>
</dbReference>
<evidence type="ECO:0000256" key="1">
    <source>
        <dbReference type="ARBA" id="ARBA00004141"/>
    </source>
</evidence>
<dbReference type="Proteomes" id="UP000791080">
    <property type="component" value="Unassembled WGS sequence"/>
</dbReference>
<dbReference type="Gene3D" id="2.40.10.10">
    <property type="entry name" value="Trypsin-like serine proteases"/>
    <property type="match status" value="2"/>
</dbReference>
<evidence type="ECO:0000256" key="3">
    <source>
        <dbReference type="ARBA" id="ARBA00022989"/>
    </source>
</evidence>
<dbReference type="InterPro" id="IPR047680">
    <property type="entry name" value="MarP-like"/>
</dbReference>
<evidence type="ECO:0000256" key="5">
    <source>
        <dbReference type="SAM" id="Phobius"/>
    </source>
</evidence>
<comment type="caution">
    <text evidence="6">The sequence shown here is derived from an EMBL/GenBank/DDBJ whole genome shotgun (WGS) entry which is preliminary data.</text>
</comment>
<dbReference type="Pfam" id="PF02674">
    <property type="entry name" value="Colicin_V"/>
    <property type="match status" value="1"/>
</dbReference>
<evidence type="ECO:0000256" key="4">
    <source>
        <dbReference type="ARBA" id="ARBA00023136"/>
    </source>
</evidence>
<dbReference type="InterPro" id="IPR003825">
    <property type="entry name" value="Colicin-V_CvpA"/>
</dbReference>
<evidence type="ECO:0000256" key="2">
    <source>
        <dbReference type="ARBA" id="ARBA00022692"/>
    </source>
</evidence>
<dbReference type="PANTHER" id="PTHR43019:SF23">
    <property type="entry name" value="PROTEASE DO-LIKE 5, CHLOROPLASTIC"/>
    <property type="match status" value="1"/>
</dbReference>
<dbReference type="InterPro" id="IPR009003">
    <property type="entry name" value="Peptidase_S1_PA"/>
</dbReference>
<evidence type="ECO:0000313" key="7">
    <source>
        <dbReference type="Proteomes" id="UP000791080"/>
    </source>
</evidence>
<keyword evidence="3 5" id="KW-1133">Transmembrane helix</keyword>